<gene>
    <name evidence="10" type="primary">pcm</name>
    <name evidence="10" type="ORF">GCM10017577_33230</name>
</gene>
<keyword evidence="11" id="KW-1185">Reference proteome</keyword>
<dbReference type="NCBIfam" id="NF001453">
    <property type="entry name" value="PRK00312.1"/>
    <property type="match status" value="1"/>
</dbReference>
<evidence type="ECO:0000256" key="6">
    <source>
        <dbReference type="ARBA" id="ARBA00022603"/>
    </source>
</evidence>
<evidence type="ECO:0000256" key="3">
    <source>
        <dbReference type="ARBA" id="ARBA00011890"/>
    </source>
</evidence>
<comment type="caution">
    <text evidence="10">The sequence shown here is derived from an EMBL/GenBank/DDBJ whole genome shotgun (WGS) entry which is preliminary data.</text>
</comment>
<keyword evidence="8" id="KW-0949">S-adenosyl-L-methionine</keyword>
<dbReference type="GO" id="GO:0030091">
    <property type="term" value="P:protein repair"/>
    <property type="evidence" value="ECO:0007669"/>
    <property type="project" value="UniProtKB-UniRule"/>
</dbReference>
<evidence type="ECO:0000256" key="7">
    <source>
        <dbReference type="ARBA" id="ARBA00022679"/>
    </source>
</evidence>
<dbReference type="Gene3D" id="3.40.50.150">
    <property type="entry name" value="Vaccinia Virus protein VP39"/>
    <property type="match status" value="1"/>
</dbReference>
<comment type="similarity">
    <text evidence="2">Belongs to the methyltransferase superfamily. L-isoaspartyl/D-aspartyl protein methyltransferase family.</text>
</comment>
<dbReference type="GO" id="GO:0005737">
    <property type="term" value="C:cytoplasm"/>
    <property type="evidence" value="ECO:0007669"/>
    <property type="project" value="UniProtKB-SubCell"/>
</dbReference>
<dbReference type="GO" id="GO:0032259">
    <property type="term" value="P:methylation"/>
    <property type="evidence" value="ECO:0007669"/>
    <property type="project" value="UniProtKB-KW"/>
</dbReference>
<evidence type="ECO:0000256" key="5">
    <source>
        <dbReference type="ARBA" id="ARBA00022490"/>
    </source>
</evidence>
<keyword evidence="6" id="KW-0489">Methyltransferase</keyword>
<dbReference type="InterPro" id="IPR000682">
    <property type="entry name" value="PCMT"/>
</dbReference>
<evidence type="ECO:0000256" key="4">
    <source>
        <dbReference type="ARBA" id="ARBA00013346"/>
    </source>
</evidence>
<dbReference type="Proteomes" id="UP001143463">
    <property type="component" value="Unassembled WGS sequence"/>
</dbReference>
<dbReference type="InterPro" id="IPR029063">
    <property type="entry name" value="SAM-dependent_MTases_sf"/>
</dbReference>
<dbReference type="PANTHER" id="PTHR11579">
    <property type="entry name" value="PROTEIN-L-ISOASPARTATE O-METHYLTRANSFERASE"/>
    <property type="match status" value="1"/>
</dbReference>
<keyword evidence="7" id="KW-0808">Transferase</keyword>
<dbReference type="AlphaFoldDB" id="A0A9W6L1V4"/>
<proteinExistence type="inferred from homology"/>
<evidence type="ECO:0000313" key="10">
    <source>
        <dbReference type="EMBL" id="GLL12182.1"/>
    </source>
</evidence>
<evidence type="ECO:0000256" key="1">
    <source>
        <dbReference type="ARBA" id="ARBA00004496"/>
    </source>
</evidence>
<organism evidence="10 11">
    <name type="scientific">Pseudonocardia halophobica</name>
    <dbReference type="NCBI Taxonomy" id="29401"/>
    <lineage>
        <taxon>Bacteria</taxon>
        <taxon>Bacillati</taxon>
        <taxon>Actinomycetota</taxon>
        <taxon>Actinomycetes</taxon>
        <taxon>Pseudonocardiales</taxon>
        <taxon>Pseudonocardiaceae</taxon>
        <taxon>Pseudonocardia</taxon>
    </lineage>
</organism>
<dbReference type="GO" id="GO:0004719">
    <property type="term" value="F:protein-L-isoaspartate (D-aspartate) O-methyltransferase activity"/>
    <property type="evidence" value="ECO:0007669"/>
    <property type="project" value="UniProtKB-UniRule"/>
</dbReference>
<sequence>MTGTGNAREAMVARLRGAGITNSRVLAAMGEVPRERFVRPELAGDAYGDHPLDIGRGQTISAPWIVAFSVVALEQPPTARVLEIGTGSGYAAAVLSRCVGEVVTVERDPTLAARAREVLAELAPNVEVRTGDGMRGAPDRAPFDGIVVTALAPGEIPPDLLDQLAPGGTIVCPVGDQRVGTLVRYRDGRTEELADVSFVPLVPGSPEA</sequence>
<dbReference type="SUPFAM" id="SSF53335">
    <property type="entry name" value="S-adenosyl-L-methionine-dependent methyltransferases"/>
    <property type="match status" value="1"/>
</dbReference>
<evidence type="ECO:0000313" key="11">
    <source>
        <dbReference type="Proteomes" id="UP001143463"/>
    </source>
</evidence>
<evidence type="ECO:0000256" key="9">
    <source>
        <dbReference type="NCBIfam" id="TIGR00080"/>
    </source>
</evidence>
<protein>
    <recommendedName>
        <fullName evidence="4 9">Protein-L-isoaspartate O-methyltransferase</fullName>
        <ecNumber evidence="3 9">2.1.1.77</ecNumber>
    </recommendedName>
</protein>
<keyword evidence="5" id="KW-0963">Cytoplasm</keyword>
<evidence type="ECO:0000256" key="8">
    <source>
        <dbReference type="ARBA" id="ARBA00022691"/>
    </source>
</evidence>
<dbReference type="EC" id="2.1.1.77" evidence="3 9"/>
<accession>A0A9W6L1V4</accession>
<dbReference type="RefSeq" id="WP_037045882.1">
    <property type="nucleotide sequence ID" value="NZ_BAAAUZ010000020.1"/>
</dbReference>
<dbReference type="PANTHER" id="PTHR11579:SF0">
    <property type="entry name" value="PROTEIN-L-ISOASPARTATE(D-ASPARTATE) O-METHYLTRANSFERASE"/>
    <property type="match status" value="1"/>
</dbReference>
<dbReference type="Pfam" id="PF01135">
    <property type="entry name" value="PCMT"/>
    <property type="match status" value="1"/>
</dbReference>
<reference evidence="10" key="1">
    <citation type="journal article" date="2014" name="Int. J. Syst. Evol. Microbiol.">
        <title>Complete genome sequence of Corynebacterium casei LMG S-19264T (=DSM 44701T), isolated from a smear-ripened cheese.</title>
        <authorList>
            <consortium name="US DOE Joint Genome Institute (JGI-PGF)"/>
            <person name="Walter F."/>
            <person name="Albersmeier A."/>
            <person name="Kalinowski J."/>
            <person name="Ruckert C."/>
        </authorList>
    </citation>
    <scope>NUCLEOTIDE SEQUENCE</scope>
    <source>
        <strain evidence="10">VKM Ac-1069</strain>
    </source>
</reference>
<dbReference type="EMBL" id="BSFQ01000012">
    <property type="protein sequence ID" value="GLL12182.1"/>
    <property type="molecule type" value="Genomic_DNA"/>
</dbReference>
<name>A0A9W6L1V4_9PSEU</name>
<dbReference type="NCBIfam" id="TIGR00080">
    <property type="entry name" value="pimt"/>
    <property type="match status" value="1"/>
</dbReference>
<comment type="subcellular location">
    <subcellularLocation>
        <location evidence="1">Cytoplasm</location>
    </subcellularLocation>
</comment>
<dbReference type="CDD" id="cd02440">
    <property type="entry name" value="AdoMet_MTases"/>
    <property type="match status" value="1"/>
</dbReference>
<reference evidence="10" key="2">
    <citation type="submission" date="2023-01" db="EMBL/GenBank/DDBJ databases">
        <authorList>
            <person name="Sun Q."/>
            <person name="Evtushenko L."/>
        </authorList>
    </citation>
    <scope>NUCLEOTIDE SEQUENCE</scope>
    <source>
        <strain evidence="10">VKM Ac-1069</strain>
    </source>
</reference>
<evidence type="ECO:0000256" key="2">
    <source>
        <dbReference type="ARBA" id="ARBA00005369"/>
    </source>
</evidence>